<keyword evidence="1" id="KW-0472">Membrane</keyword>
<keyword evidence="3" id="KW-1185">Reference proteome</keyword>
<keyword evidence="1" id="KW-0812">Transmembrane</keyword>
<accession>A0ABW9FRF7</accession>
<evidence type="ECO:0000256" key="1">
    <source>
        <dbReference type="SAM" id="Phobius"/>
    </source>
</evidence>
<dbReference type="Proteomes" id="UP001629744">
    <property type="component" value="Unassembled WGS sequence"/>
</dbReference>
<sequence length="311" mass="33432">MGDFTEIRSRRPEPQPPRDEVILQARQNLMRTIEIDESTQSSAFEATGSPTTVAKPGWLRRRPGRVTAAVSAACVAVSVLVFAAGYDHMGVPDQSQVVIVGAARTLEQSAALVAATTEPIEAGPVRHLQFTNLTDADHPTYDTFVRPDGTALVGKIGGDLHETSGYLTSAQLAGLPADPYQLRTQMLSLSRQLGLGYTDEAPDRALYRLATKLLPDPAVTPEVKAGIYRVLAGLDLDAIRARDLGIGTDRTGRPGYVVEFTFEEGYVDRMVIDSGTGALISVETVDRDGKLFGGQVNAFAEMVDQMPPAHP</sequence>
<keyword evidence="1" id="KW-1133">Transmembrane helix</keyword>
<proteinExistence type="predicted"/>
<evidence type="ECO:0000313" key="2">
    <source>
        <dbReference type="EMBL" id="MFM1727178.1"/>
    </source>
</evidence>
<dbReference type="RefSeq" id="WP_348608483.1">
    <property type="nucleotide sequence ID" value="NZ_CP157276.1"/>
</dbReference>
<reference evidence="2 3" key="1">
    <citation type="submission" date="2023-11" db="EMBL/GenBank/DDBJ databases">
        <authorList>
            <person name="Val-Calvo J."/>
            <person name="Scortti M."/>
            <person name="Vazquez-Boland J."/>
        </authorList>
    </citation>
    <scope>NUCLEOTIDE SEQUENCE [LARGE SCALE GENOMIC DNA]</scope>
    <source>
        <strain evidence="2 3">DSM 46662</strain>
    </source>
</reference>
<dbReference type="EMBL" id="JBDLNU010000001">
    <property type="protein sequence ID" value="MFM1727178.1"/>
    <property type="molecule type" value="Genomic_DNA"/>
</dbReference>
<comment type="caution">
    <text evidence="2">The sequence shown here is derived from an EMBL/GenBank/DDBJ whole genome shotgun (WGS) entry which is preliminary data.</text>
</comment>
<evidence type="ECO:0008006" key="4">
    <source>
        <dbReference type="Google" id="ProtNLM"/>
    </source>
</evidence>
<protein>
    <recommendedName>
        <fullName evidence="4">CU044_5270 family protein</fullName>
    </recommendedName>
</protein>
<feature type="transmembrane region" description="Helical" evidence="1">
    <location>
        <begin position="66"/>
        <end position="86"/>
    </location>
</feature>
<name>A0ABW9FRF7_9NOCA</name>
<organism evidence="2 3">
    <name type="scientific">Prescottella soli</name>
    <dbReference type="NCBI Taxonomy" id="1543852"/>
    <lineage>
        <taxon>Bacteria</taxon>
        <taxon>Bacillati</taxon>
        <taxon>Actinomycetota</taxon>
        <taxon>Actinomycetes</taxon>
        <taxon>Mycobacteriales</taxon>
        <taxon>Nocardiaceae</taxon>
        <taxon>Prescottella</taxon>
    </lineage>
</organism>
<gene>
    <name evidence="2" type="ORF">ABEU19_000629</name>
</gene>
<evidence type="ECO:0000313" key="3">
    <source>
        <dbReference type="Proteomes" id="UP001629744"/>
    </source>
</evidence>